<evidence type="ECO:0000256" key="1">
    <source>
        <dbReference type="ARBA" id="ARBA00023186"/>
    </source>
</evidence>
<keyword evidence="1" id="KW-0143">Chaperone</keyword>
<dbReference type="AlphaFoldDB" id="A0AAV5BSE3"/>
<organism evidence="4 5">
    <name type="scientific">Eleusine coracana subsp. coracana</name>
    <dbReference type="NCBI Taxonomy" id="191504"/>
    <lineage>
        <taxon>Eukaryota</taxon>
        <taxon>Viridiplantae</taxon>
        <taxon>Streptophyta</taxon>
        <taxon>Embryophyta</taxon>
        <taxon>Tracheophyta</taxon>
        <taxon>Spermatophyta</taxon>
        <taxon>Magnoliopsida</taxon>
        <taxon>Liliopsida</taxon>
        <taxon>Poales</taxon>
        <taxon>Poaceae</taxon>
        <taxon>PACMAD clade</taxon>
        <taxon>Chloridoideae</taxon>
        <taxon>Cynodonteae</taxon>
        <taxon>Eleusininae</taxon>
        <taxon>Eleusine</taxon>
    </lineage>
</organism>
<proteinExistence type="predicted"/>
<evidence type="ECO:0000313" key="4">
    <source>
        <dbReference type="EMBL" id="GJM88660.1"/>
    </source>
</evidence>
<dbReference type="GO" id="GO:0005783">
    <property type="term" value="C:endoplasmic reticulum"/>
    <property type="evidence" value="ECO:0007669"/>
    <property type="project" value="UniProtKB-ARBA"/>
</dbReference>
<dbReference type="InterPro" id="IPR051339">
    <property type="entry name" value="DnaJ_subfamily_B"/>
</dbReference>
<sequence>MGNKPPERFYEILHVDRDASPQGVRAAYRSLARQWHPDKHPPATRSQAEARFKAITEAYEALLDQQENRAVFAAREGGRSKPAEKDRGGGAAMARPVHSEKQAAAGAAATPTEAARKRNNVYSAGSKAGSVRRAFAEFVVRKAPAVERELECTLEELCSGCKKEVRYTRDVVTKNG</sequence>
<gene>
    <name evidence="4" type="primary">ga04749</name>
    <name evidence="4" type="ORF">PR202_ga04749</name>
</gene>
<dbReference type="PRINTS" id="PR00625">
    <property type="entry name" value="JDOMAIN"/>
</dbReference>
<dbReference type="SMART" id="SM00271">
    <property type="entry name" value="DnaJ"/>
    <property type="match status" value="1"/>
</dbReference>
<dbReference type="GO" id="GO:0051087">
    <property type="term" value="F:protein-folding chaperone binding"/>
    <property type="evidence" value="ECO:0007669"/>
    <property type="project" value="TreeGrafter"/>
</dbReference>
<dbReference type="CDD" id="cd06257">
    <property type="entry name" value="DnaJ"/>
    <property type="match status" value="1"/>
</dbReference>
<feature type="compositionally biased region" description="Low complexity" evidence="2">
    <location>
        <begin position="103"/>
        <end position="113"/>
    </location>
</feature>
<dbReference type="InterPro" id="IPR036869">
    <property type="entry name" value="J_dom_sf"/>
</dbReference>
<protein>
    <recommendedName>
        <fullName evidence="3">J domain-containing protein</fullName>
    </recommendedName>
</protein>
<reference evidence="4" key="1">
    <citation type="journal article" date="2018" name="DNA Res.">
        <title>Multiple hybrid de novo genome assembly of finger millet, an orphan allotetraploid crop.</title>
        <authorList>
            <person name="Hatakeyama M."/>
            <person name="Aluri S."/>
            <person name="Balachadran M.T."/>
            <person name="Sivarajan S.R."/>
            <person name="Patrignani A."/>
            <person name="Gruter S."/>
            <person name="Poveda L."/>
            <person name="Shimizu-Inatsugi R."/>
            <person name="Baeten J."/>
            <person name="Francoijs K.J."/>
            <person name="Nataraja K.N."/>
            <person name="Reddy Y.A.N."/>
            <person name="Phadnis S."/>
            <person name="Ravikumar R.L."/>
            <person name="Schlapbach R."/>
            <person name="Sreeman S.M."/>
            <person name="Shimizu K.K."/>
        </authorList>
    </citation>
    <scope>NUCLEOTIDE SEQUENCE</scope>
</reference>
<accession>A0AAV5BSE3</accession>
<dbReference type="PROSITE" id="PS50076">
    <property type="entry name" value="DNAJ_2"/>
    <property type="match status" value="1"/>
</dbReference>
<keyword evidence="5" id="KW-1185">Reference proteome</keyword>
<evidence type="ECO:0000313" key="5">
    <source>
        <dbReference type="Proteomes" id="UP001054889"/>
    </source>
</evidence>
<dbReference type="InterPro" id="IPR001623">
    <property type="entry name" value="DnaJ_domain"/>
</dbReference>
<dbReference type="SUPFAM" id="SSF46565">
    <property type="entry name" value="Chaperone J-domain"/>
    <property type="match status" value="1"/>
</dbReference>
<dbReference type="GO" id="GO:0005829">
    <property type="term" value="C:cytosol"/>
    <property type="evidence" value="ECO:0007669"/>
    <property type="project" value="TreeGrafter"/>
</dbReference>
<evidence type="ECO:0000259" key="3">
    <source>
        <dbReference type="PROSITE" id="PS50076"/>
    </source>
</evidence>
<dbReference type="Proteomes" id="UP001054889">
    <property type="component" value="Unassembled WGS sequence"/>
</dbReference>
<dbReference type="GO" id="GO:0051082">
    <property type="term" value="F:unfolded protein binding"/>
    <property type="evidence" value="ECO:0007669"/>
    <property type="project" value="TreeGrafter"/>
</dbReference>
<reference evidence="4" key="2">
    <citation type="submission" date="2021-12" db="EMBL/GenBank/DDBJ databases">
        <title>Resequencing data analysis of finger millet.</title>
        <authorList>
            <person name="Hatakeyama M."/>
            <person name="Aluri S."/>
            <person name="Balachadran M.T."/>
            <person name="Sivarajan S.R."/>
            <person name="Poveda L."/>
            <person name="Shimizu-Inatsugi R."/>
            <person name="Schlapbach R."/>
            <person name="Sreeman S.M."/>
            <person name="Shimizu K.K."/>
        </authorList>
    </citation>
    <scope>NUCLEOTIDE SEQUENCE</scope>
</reference>
<feature type="domain" description="J" evidence="3">
    <location>
        <begin position="8"/>
        <end position="76"/>
    </location>
</feature>
<dbReference type="EMBL" id="BQKI01000002">
    <property type="protein sequence ID" value="GJM88660.1"/>
    <property type="molecule type" value="Genomic_DNA"/>
</dbReference>
<dbReference type="Gene3D" id="2.60.260.20">
    <property type="entry name" value="Urease metallochaperone UreE, N-terminal domain"/>
    <property type="match status" value="1"/>
</dbReference>
<dbReference type="PANTHER" id="PTHR24078">
    <property type="entry name" value="DNAJ HOMOLOG SUBFAMILY C MEMBER"/>
    <property type="match status" value="1"/>
</dbReference>
<dbReference type="Pfam" id="PF00226">
    <property type="entry name" value="DnaJ"/>
    <property type="match status" value="1"/>
</dbReference>
<dbReference type="Gene3D" id="1.10.287.110">
    <property type="entry name" value="DnaJ domain"/>
    <property type="match status" value="1"/>
</dbReference>
<comment type="caution">
    <text evidence="4">The sequence shown here is derived from an EMBL/GenBank/DDBJ whole genome shotgun (WGS) entry which is preliminary data.</text>
</comment>
<dbReference type="PANTHER" id="PTHR24078:SF539">
    <property type="entry name" value="CHAPERONE DNAJ C-TERMINAL DOMAIN-CONTAINING PROTEIN"/>
    <property type="match status" value="1"/>
</dbReference>
<feature type="region of interest" description="Disordered" evidence="2">
    <location>
        <begin position="73"/>
        <end position="115"/>
    </location>
</feature>
<evidence type="ECO:0000256" key="2">
    <source>
        <dbReference type="SAM" id="MobiDB-lite"/>
    </source>
</evidence>
<name>A0AAV5BSE3_ELECO</name>
<feature type="compositionally biased region" description="Basic and acidic residues" evidence="2">
    <location>
        <begin position="76"/>
        <end position="88"/>
    </location>
</feature>